<comment type="caution">
    <text evidence="9">The sequence shown here is derived from an EMBL/GenBank/DDBJ whole genome shotgun (WGS) entry which is preliminary data.</text>
</comment>
<protein>
    <submittedName>
        <fullName evidence="9">Oar protein</fullName>
    </submittedName>
</protein>
<evidence type="ECO:0000256" key="1">
    <source>
        <dbReference type="ARBA" id="ARBA00004571"/>
    </source>
</evidence>
<dbReference type="SUPFAM" id="SSF56935">
    <property type="entry name" value="Porins"/>
    <property type="match status" value="1"/>
</dbReference>
<dbReference type="Proteomes" id="UP000289437">
    <property type="component" value="Unassembled WGS sequence"/>
</dbReference>
<feature type="chain" id="PRO_5020929588" evidence="7">
    <location>
        <begin position="31"/>
        <end position="1187"/>
    </location>
</feature>
<keyword evidence="3" id="KW-1134">Transmembrane beta strand</keyword>
<gene>
    <name evidence="9" type="ORF">GRAN_1184</name>
</gene>
<evidence type="ECO:0000313" key="10">
    <source>
        <dbReference type="Proteomes" id="UP000289437"/>
    </source>
</evidence>
<reference evidence="10" key="2">
    <citation type="submission" date="2019-02" db="EMBL/GenBank/DDBJ databases">
        <title>Granulicella sibirica sp. nov., a psychrotolerant acidobacterium isolated from an organic soil layer in forested tundra, West Siberia.</title>
        <authorList>
            <person name="Oshkin I.Y."/>
            <person name="Kulichevskaya I.S."/>
            <person name="Rijpstra W.I.C."/>
            <person name="Sinninghe Damste J.S."/>
            <person name="Rakitin A.L."/>
            <person name="Ravin N.V."/>
            <person name="Dedysh S.N."/>
        </authorList>
    </citation>
    <scope>NUCLEOTIDE SEQUENCE [LARGE SCALE GENOMIC DNA]</scope>
    <source>
        <strain evidence="10">AF10</strain>
    </source>
</reference>
<dbReference type="InterPro" id="IPR057601">
    <property type="entry name" value="Oar-like_b-barrel"/>
</dbReference>
<accession>A0A4V1L634</accession>
<keyword evidence="2" id="KW-0813">Transport</keyword>
<reference evidence="9 10" key="1">
    <citation type="submission" date="2018-11" db="EMBL/GenBank/DDBJ databases">
        <authorList>
            <person name="Mardanov A.V."/>
            <person name="Ravin N.V."/>
            <person name="Dedysh S.N."/>
        </authorList>
    </citation>
    <scope>NUCLEOTIDE SEQUENCE [LARGE SCALE GENOMIC DNA]</scope>
    <source>
        <strain evidence="9 10">AF10</strain>
    </source>
</reference>
<evidence type="ECO:0000313" key="9">
    <source>
        <dbReference type="EMBL" id="RXH57874.1"/>
    </source>
</evidence>
<dbReference type="AlphaFoldDB" id="A0A4V1L634"/>
<evidence type="ECO:0000256" key="3">
    <source>
        <dbReference type="ARBA" id="ARBA00022452"/>
    </source>
</evidence>
<evidence type="ECO:0000256" key="2">
    <source>
        <dbReference type="ARBA" id="ARBA00022448"/>
    </source>
</evidence>
<feature type="signal peptide" evidence="7">
    <location>
        <begin position="1"/>
        <end position="30"/>
    </location>
</feature>
<keyword evidence="5" id="KW-0472">Membrane</keyword>
<dbReference type="GO" id="GO:0009279">
    <property type="term" value="C:cell outer membrane"/>
    <property type="evidence" value="ECO:0007669"/>
    <property type="project" value="UniProtKB-SubCell"/>
</dbReference>
<sequence>MSITRAIALRFCSFPAILLLTLCIAPAAFAQFGARLSGTVQDSTGAVVSKATVTLTNPATQQTRTAVTGDTGTYTFTELPPGTYNLNVSAATFKSASISNIAVAAETPATADVTLTTGGASDTITVNADERPGLQTSDASIGSTIDSETIQRLPSTGGDVYELLRTAPGITGDSARSGSGNAVFLPNGAGAGQSNRGIFQTENQIQISAAGQQVAANNYLIDGVSVNSLGQAGAAVVTPNQESVGSITVLSTSFSAEDGRNSGAQIKTVTKSGTDTVHGSLYFREDQPGLNAYAKVGGLGGGNAMALRVNNRVLDYAGSLGGPIKKDKIFLFASFEGNKFVSNTYVNQFVETPAYDAAVLAARPSTVTGQILSSGGVTPRVAQVLTPTCSYYIAQGYPCAIVGNGMDVGSFSTAATANGTYLYQANCDGTTTNKACMAGYTRNAGGFSTGAGLDGIADLQYAQLLIPSHSHGNQFNGRFDYLITPKDQFAASVYVTKLDNYGTSGATGSRPQGDLPFKPLNEAATAIYIHTFNPNILNEFRANATRFADNAVTDAGGTVNYGIPYIDIQTIPGGNDVNYGTSAGPTSPAILAENTYEVRDAVTFVHGPRTLKIGGEYRWEQDNNNLAGNARPTYSFQGLFNFANNAPIYEGITADPTTGGPANTARYLRSETLGLFVQHDWKVTPTFTLNTGVRYEYFSPFHNKGMEVNLPVLGPAGSELTAATLTPHNNFFNSDYTGVTPKVGFAWSPPSLNGKAVIRGGVARAMNRLNFSILDTAVEDGPGYFSFGLCCGTNAADFGTPLAANQIQYGVASTNSPFAYAPNPALKTRIVNGLPVAADGSPIGIEVYGAPPRVKTPYAYLYALETQYQLPDTFTLTVGFQGSTAHHLPRLVNQNFLYSQPAQQIFNAAYFLQTDSNSNYAAGNVHLAKTFHNGYQFDAVYTYSKSLDQVSNGSGANSLANQTNPANNYTEWGPSDYDTRHRITVSGLWNIQGTRGDHKALNIVTNGWQINGIYTFHTGFPFTPVVANSASNPFVTNAATISPTRPYAYLGGFQSSCQNGFYLQGLDVVNTKFVLTPPAGTPNRPGIGRNAFTGPCYTDIDLSAAREQKFHILDHTITARFQANFFNAFNSLNLTPFTNGNAGGAAQIVGADPSSPTDAAARAASNFGKPTAADAGRQIEFFARIQF</sequence>
<dbReference type="InterPro" id="IPR008969">
    <property type="entry name" value="CarboxyPept-like_regulatory"/>
</dbReference>
<dbReference type="GO" id="GO:0015344">
    <property type="term" value="F:siderophore uptake transmembrane transporter activity"/>
    <property type="evidence" value="ECO:0007669"/>
    <property type="project" value="TreeGrafter"/>
</dbReference>
<dbReference type="Pfam" id="PF25183">
    <property type="entry name" value="OMP_b-brl_4"/>
    <property type="match status" value="1"/>
</dbReference>
<dbReference type="OrthoDB" id="97893at2"/>
<keyword evidence="7" id="KW-0732">Signal</keyword>
<keyword evidence="10" id="KW-1185">Reference proteome</keyword>
<evidence type="ECO:0000256" key="4">
    <source>
        <dbReference type="ARBA" id="ARBA00022692"/>
    </source>
</evidence>
<organism evidence="9 10">
    <name type="scientific">Granulicella sibirica</name>
    <dbReference type="NCBI Taxonomy" id="2479048"/>
    <lineage>
        <taxon>Bacteria</taxon>
        <taxon>Pseudomonadati</taxon>
        <taxon>Acidobacteriota</taxon>
        <taxon>Terriglobia</taxon>
        <taxon>Terriglobales</taxon>
        <taxon>Acidobacteriaceae</taxon>
        <taxon>Granulicella</taxon>
    </lineage>
</organism>
<dbReference type="EMBL" id="RDSM01000001">
    <property type="protein sequence ID" value="RXH57874.1"/>
    <property type="molecule type" value="Genomic_DNA"/>
</dbReference>
<dbReference type="RefSeq" id="WP_161570857.1">
    <property type="nucleotide sequence ID" value="NZ_RDSM01000001.1"/>
</dbReference>
<proteinExistence type="predicted"/>
<comment type="subcellular location">
    <subcellularLocation>
        <location evidence="1">Cell outer membrane</location>
        <topology evidence="1">Multi-pass membrane protein</topology>
    </subcellularLocation>
</comment>
<dbReference type="Gene3D" id="2.40.170.20">
    <property type="entry name" value="TonB-dependent receptor, beta-barrel domain"/>
    <property type="match status" value="1"/>
</dbReference>
<dbReference type="InterPro" id="IPR036942">
    <property type="entry name" value="Beta-barrel_TonB_sf"/>
</dbReference>
<keyword evidence="6" id="KW-0998">Cell outer membrane</keyword>
<evidence type="ECO:0000256" key="5">
    <source>
        <dbReference type="ARBA" id="ARBA00023136"/>
    </source>
</evidence>
<dbReference type="GO" id="GO:0044718">
    <property type="term" value="P:siderophore transmembrane transport"/>
    <property type="evidence" value="ECO:0007669"/>
    <property type="project" value="TreeGrafter"/>
</dbReference>
<dbReference type="PANTHER" id="PTHR30069:SF46">
    <property type="entry name" value="OAR PROTEIN"/>
    <property type="match status" value="1"/>
</dbReference>
<evidence type="ECO:0000256" key="7">
    <source>
        <dbReference type="SAM" id="SignalP"/>
    </source>
</evidence>
<name>A0A4V1L634_9BACT</name>
<dbReference type="PANTHER" id="PTHR30069">
    <property type="entry name" value="TONB-DEPENDENT OUTER MEMBRANE RECEPTOR"/>
    <property type="match status" value="1"/>
</dbReference>
<dbReference type="Pfam" id="PF13620">
    <property type="entry name" value="CarboxypepD_reg"/>
    <property type="match status" value="1"/>
</dbReference>
<dbReference type="InterPro" id="IPR039426">
    <property type="entry name" value="TonB-dep_rcpt-like"/>
</dbReference>
<feature type="domain" description="TonB-dependent transporter Oar-like beta-barrel" evidence="8">
    <location>
        <begin position="269"/>
        <end position="1179"/>
    </location>
</feature>
<dbReference type="Gene3D" id="2.60.40.1120">
    <property type="entry name" value="Carboxypeptidase-like, regulatory domain"/>
    <property type="match status" value="1"/>
</dbReference>
<keyword evidence="4" id="KW-0812">Transmembrane</keyword>
<evidence type="ECO:0000259" key="8">
    <source>
        <dbReference type="Pfam" id="PF25183"/>
    </source>
</evidence>
<evidence type="ECO:0000256" key="6">
    <source>
        <dbReference type="ARBA" id="ARBA00023237"/>
    </source>
</evidence>
<dbReference type="SUPFAM" id="SSF49464">
    <property type="entry name" value="Carboxypeptidase regulatory domain-like"/>
    <property type="match status" value="1"/>
</dbReference>